<evidence type="ECO:0000256" key="1">
    <source>
        <dbReference type="SAM" id="MobiDB-lite"/>
    </source>
</evidence>
<reference evidence="2" key="2">
    <citation type="submission" date="2025-08" db="UniProtKB">
        <authorList>
            <consortium name="Ensembl"/>
        </authorList>
    </citation>
    <scope>IDENTIFICATION</scope>
</reference>
<dbReference type="AlphaFoldDB" id="A0A667ZYG8"/>
<evidence type="ECO:0000313" key="2">
    <source>
        <dbReference type="Ensembl" id="ENSMMDP00005043953.1"/>
    </source>
</evidence>
<sequence length="72" mass="7852">MMTLLQCLYRAVCGLPGQVGLAAQVNSRARTIKGWFSHTLTGLAGLSLEPSPHLKPNRTEEGFHPHPLSQTE</sequence>
<dbReference type="Proteomes" id="UP000472263">
    <property type="component" value="Chromosome 6"/>
</dbReference>
<reference evidence="2" key="3">
    <citation type="submission" date="2025-09" db="UniProtKB">
        <authorList>
            <consortium name="Ensembl"/>
        </authorList>
    </citation>
    <scope>IDENTIFICATION</scope>
</reference>
<accession>A0A667ZYG8</accession>
<proteinExistence type="predicted"/>
<organism evidence="2 3">
    <name type="scientific">Myripristis murdjan</name>
    <name type="common">pinecone soldierfish</name>
    <dbReference type="NCBI Taxonomy" id="586833"/>
    <lineage>
        <taxon>Eukaryota</taxon>
        <taxon>Metazoa</taxon>
        <taxon>Chordata</taxon>
        <taxon>Craniata</taxon>
        <taxon>Vertebrata</taxon>
        <taxon>Euteleostomi</taxon>
        <taxon>Actinopterygii</taxon>
        <taxon>Neopterygii</taxon>
        <taxon>Teleostei</taxon>
        <taxon>Neoteleostei</taxon>
        <taxon>Acanthomorphata</taxon>
        <taxon>Holocentriformes</taxon>
        <taxon>Holocentridae</taxon>
        <taxon>Myripristis</taxon>
    </lineage>
</organism>
<dbReference type="Ensembl" id="ENSMMDT00005044832.1">
    <property type="protein sequence ID" value="ENSMMDP00005043953.1"/>
    <property type="gene ID" value="ENSMMDG00005020194.1"/>
</dbReference>
<keyword evidence="3" id="KW-1185">Reference proteome</keyword>
<name>A0A667ZYG8_9TELE</name>
<reference evidence="2" key="1">
    <citation type="submission" date="2019-06" db="EMBL/GenBank/DDBJ databases">
        <authorList>
            <consortium name="Wellcome Sanger Institute Data Sharing"/>
        </authorList>
    </citation>
    <scope>NUCLEOTIDE SEQUENCE [LARGE SCALE GENOMIC DNA]</scope>
</reference>
<feature type="region of interest" description="Disordered" evidence="1">
    <location>
        <begin position="47"/>
        <end position="72"/>
    </location>
</feature>
<evidence type="ECO:0000313" key="3">
    <source>
        <dbReference type="Proteomes" id="UP000472263"/>
    </source>
</evidence>
<dbReference type="InParanoid" id="A0A667ZYG8"/>
<protein>
    <submittedName>
        <fullName evidence="2">Uncharacterized protein</fullName>
    </submittedName>
</protein>